<protein>
    <submittedName>
        <fullName evidence="9">Exopolysaccharide biosynthesis polyprenyl glycosylphosphotransferase</fullName>
    </submittedName>
</protein>
<feature type="transmembrane region" description="Helical" evidence="7">
    <location>
        <begin position="256"/>
        <end position="277"/>
    </location>
</feature>
<dbReference type="Pfam" id="PF02397">
    <property type="entry name" value="Bac_transf"/>
    <property type="match status" value="1"/>
</dbReference>
<keyword evidence="3 9" id="KW-0808">Transferase</keyword>
<feature type="transmembrane region" description="Helical" evidence="7">
    <location>
        <begin position="43"/>
        <end position="67"/>
    </location>
</feature>
<evidence type="ECO:0000256" key="7">
    <source>
        <dbReference type="SAM" id="Phobius"/>
    </source>
</evidence>
<dbReference type="PANTHER" id="PTHR30576:SF0">
    <property type="entry name" value="UNDECAPRENYL-PHOSPHATE N-ACETYLGALACTOSAMINYL 1-PHOSPHATE TRANSFERASE-RELATED"/>
    <property type="match status" value="1"/>
</dbReference>
<proteinExistence type="inferred from homology"/>
<dbReference type="PANTHER" id="PTHR30576">
    <property type="entry name" value="COLANIC BIOSYNTHESIS UDP-GLUCOSE LIPID CARRIER TRANSFERASE"/>
    <property type="match status" value="1"/>
</dbReference>
<dbReference type="AlphaFoldDB" id="A0A1G6GJF1"/>
<evidence type="ECO:0000313" key="9">
    <source>
        <dbReference type="EMBL" id="SDB81316.1"/>
    </source>
</evidence>
<dbReference type="InterPro" id="IPR003362">
    <property type="entry name" value="Bact_transf"/>
</dbReference>
<reference evidence="10" key="1">
    <citation type="submission" date="2016-09" db="EMBL/GenBank/DDBJ databases">
        <authorList>
            <person name="Varghese N."/>
            <person name="Submissions S."/>
        </authorList>
    </citation>
    <scope>NUCLEOTIDE SEQUENCE [LARGE SCALE GENOMIC DNA]</scope>
    <source>
        <strain evidence="10">S5</strain>
    </source>
</reference>
<feature type="transmembrane region" description="Helical" evidence="7">
    <location>
        <begin position="107"/>
        <end position="127"/>
    </location>
</feature>
<organism evidence="9 10">
    <name type="scientific">Pelagirhabdus alkalitolerans</name>
    <dbReference type="NCBI Taxonomy" id="1612202"/>
    <lineage>
        <taxon>Bacteria</taxon>
        <taxon>Bacillati</taxon>
        <taxon>Bacillota</taxon>
        <taxon>Bacilli</taxon>
        <taxon>Bacillales</taxon>
        <taxon>Bacillaceae</taxon>
        <taxon>Pelagirhabdus</taxon>
    </lineage>
</organism>
<dbReference type="STRING" id="1612202.SAMN05421734_10178"/>
<feature type="domain" description="Bacterial sugar transferase" evidence="8">
    <location>
        <begin position="251"/>
        <end position="432"/>
    </location>
</feature>
<evidence type="ECO:0000256" key="6">
    <source>
        <dbReference type="ARBA" id="ARBA00023136"/>
    </source>
</evidence>
<sequence>MDFNNSRTHKFLLMLGDILCILIAYVSAFYIRYFDFPDPNWDAFISLLPWIIVIGLFLISVYELYIIDGKQTLSDLFRKILVVVTMLTFLTMASSYLFRAFAMPRSVIVISTVFMVVYLLVFNAVFLKLTRRNVVGKFLIVGNKTNTDQLITKINYPMLKGSEYTCVREGSNIKNIRQMVIDSNYIILCTDISKELKSQVIYHAMEHNKEVYVIPTLYELVLQRATTSPLDDTLVMGVKPFILTWEKLFFKRIFDIIFSFIILVLISPILIVMGVIIKLEDPKAAAIFKQERLGKDDKPFTIYKFRSMISDAESYTGPVLASTDDDRITKVGKFIRATRIDELPQFFNVLKGDMSIVGPRPEREFFINKLLKEHYHYGYRNRVKPGITGYAQVMGKYTTVAEDKLRFDLFYIRNYSFWLDLLIILKTVLVVFDKSKSEGTETENNIKEKNNIYHHDH</sequence>
<dbReference type="InterPro" id="IPR017475">
    <property type="entry name" value="EPS_sugar_tfrase"/>
</dbReference>
<feature type="transmembrane region" description="Helical" evidence="7">
    <location>
        <begin position="79"/>
        <end position="101"/>
    </location>
</feature>
<keyword evidence="6 7" id="KW-0472">Membrane</keyword>
<evidence type="ECO:0000256" key="5">
    <source>
        <dbReference type="ARBA" id="ARBA00022989"/>
    </source>
</evidence>
<keyword evidence="5 7" id="KW-1133">Transmembrane helix</keyword>
<dbReference type="NCBIfam" id="TIGR03025">
    <property type="entry name" value="EPS_sugtrans"/>
    <property type="match status" value="1"/>
</dbReference>
<dbReference type="GO" id="GO:0016020">
    <property type="term" value="C:membrane"/>
    <property type="evidence" value="ECO:0007669"/>
    <property type="project" value="UniProtKB-SubCell"/>
</dbReference>
<dbReference type="GO" id="GO:0016780">
    <property type="term" value="F:phosphotransferase activity, for other substituted phosphate groups"/>
    <property type="evidence" value="ECO:0007669"/>
    <property type="project" value="TreeGrafter"/>
</dbReference>
<accession>A0A1G6GJF1</accession>
<evidence type="ECO:0000259" key="8">
    <source>
        <dbReference type="Pfam" id="PF02397"/>
    </source>
</evidence>
<feature type="transmembrane region" description="Helical" evidence="7">
    <location>
        <begin position="12"/>
        <end position="31"/>
    </location>
</feature>
<comment type="similarity">
    <text evidence="2">Belongs to the bacterial sugar transferase family.</text>
</comment>
<name>A0A1G6GJF1_9BACI</name>
<dbReference type="OrthoDB" id="9808602at2"/>
<keyword evidence="4 7" id="KW-0812">Transmembrane</keyword>
<evidence type="ECO:0000256" key="1">
    <source>
        <dbReference type="ARBA" id="ARBA00004141"/>
    </source>
</evidence>
<comment type="subcellular location">
    <subcellularLocation>
        <location evidence="1">Membrane</location>
        <topology evidence="1">Multi-pass membrane protein</topology>
    </subcellularLocation>
</comment>
<evidence type="ECO:0000256" key="3">
    <source>
        <dbReference type="ARBA" id="ARBA00022679"/>
    </source>
</evidence>
<evidence type="ECO:0000256" key="2">
    <source>
        <dbReference type="ARBA" id="ARBA00006464"/>
    </source>
</evidence>
<gene>
    <name evidence="9" type="ORF">SAMN05421734_10178</name>
</gene>
<dbReference type="Proteomes" id="UP000242949">
    <property type="component" value="Unassembled WGS sequence"/>
</dbReference>
<evidence type="ECO:0000313" key="10">
    <source>
        <dbReference type="Proteomes" id="UP000242949"/>
    </source>
</evidence>
<dbReference type="EMBL" id="FMYI01000001">
    <property type="protein sequence ID" value="SDB81316.1"/>
    <property type="molecule type" value="Genomic_DNA"/>
</dbReference>
<evidence type="ECO:0000256" key="4">
    <source>
        <dbReference type="ARBA" id="ARBA00022692"/>
    </source>
</evidence>
<keyword evidence="10" id="KW-1185">Reference proteome</keyword>